<dbReference type="EMBL" id="FOFB01000001">
    <property type="protein sequence ID" value="SEP56405.1"/>
    <property type="molecule type" value="Genomic_DNA"/>
</dbReference>
<keyword evidence="3" id="KW-1185">Reference proteome</keyword>
<name>A0A1H8YW10_9BACT</name>
<evidence type="ECO:0000259" key="1">
    <source>
        <dbReference type="SMART" id="SM00507"/>
    </source>
</evidence>
<gene>
    <name evidence="2" type="ORF">SAMN05444359_10144</name>
</gene>
<dbReference type="CDD" id="cd00085">
    <property type="entry name" value="HNHc"/>
    <property type="match status" value="1"/>
</dbReference>
<feature type="domain" description="HNH nuclease" evidence="1">
    <location>
        <begin position="91"/>
        <end position="142"/>
    </location>
</feature>
<dbReference type="OrthoDB" id="2085958at2"/>
<evidence type="ECO:0000313" key="2">
    <source>
        <dbReference type="EMBL" id="SEP56405.1"/>
    </source>
</evidence>
<evidence type="ECO:0000313" key="3">
    <source>
        <dbReference type="Proteomes" id="UP000199021"/>
    </source>
</evidence>
<dbReference type="AlphaFoldDB" id="A0A1H8YW10"/>
<dbReference type="RefSeq" id="WP_090164799.1">
    <property type="nucleotide sequence ID" value="NZ_FOFB01000001.1"/>
</dbReference>
<proteinExistence type="predicted"/>
<organism evidence="2 3">
    <name type="scientific">Neolewinella agarilytica</name>
    <dbReference type="NCBI Taxonomy" id="478744"/>
    <lineage>
        <taxon>Bacteria</taxon>
        <taxon>Pseudomonadati</taxon>
        <taxon>Bacteroidota</taxon>
        <taxon>Saprospiria</taxon>
        <taxon>Saprospirales</taxon>
        <taxon>Lewinellaceae</taxon>
        <taxon>Neolewinella</taxon>
    </lineage>
</organism>
<dbReference type="InterPro" id="IPR003615">
    <property type="entry name" value="HNH_nuc"/>
</dbReference>
<accession>A0A1H8YW10</accession>
<dbReference type="SMART" id="SM00507">
    <property type="entry name" value="HNHc"/>
    <property type="match status" value="1"/>
</dbReference>
<protein>
    <recommendedName>
        <fullName evidence="1">HNH nuclease domain-containing protein</fullName>
    </recommendedName>
</protein>
<dbReference type="Proteomes" id="UP000199021">
    <property type="component" value="Unassembled WGS sequence"/>
</dbReference>
<reference evidence="3" key="1">
    <citation type="submission" date="2016-10" db="EMBL/GenBank/DDBJ databases">
        <authorList>
            <person name="Varghese N."/>
            <person name="Submissions S."/>
        </authorList>
    </citation>
    <scope>NUCLEOTIDE SEQUENCE [LARGE SCALE GENOMIC DNA]</scope>
    <source>
        <strain evidence="3">DSM 24740</strain>
    </source>
</reference>
<sequence length="161" mass="18779">MRYKYTKQELQAAVTASFSIAQVCRMLQIKAAGGNYTTLKQKFKDWNIDTSHFRGQGWNVGLKFKPNPKKPLSEIMVKNSSYQPYKLKRRLLKEKIKKRVCESCKNTKWLSEEIPLELHHVNGDRHDNRLVNLQFLCPNCHALTDNYRGRNIGLPGKKFPE</sequence>
<dbReference type="InParanoid" id="A0A1H8YW10"/>